<dbReference type="EMBL" id="PNHK01000366">
    <property type="protein sequence ID" value="PMD04100.1"/>
    <property type="molecule type" value="Genomic_DNA"/>
</dbReference>
<evidence type="ECO:0000313" key="2">
    <source>
        <dbReference type="Proteomes" id="UP000235598"/>
    </source>
</evidence>
<evidence type="ECO:0000313" key="1">
    <source>
        <dbReference type="EMBL" id="PMD04100.1"/>
    </source>
</evidence>
<gene>
    <name evidence="1" type="ORF">CJ199_14025</name>
</gene>
<protein>
    <submittedName>
        <fullName evidence="1">IS481 family transposase</fullName>
    </submittedName>
</protein>
<accession>A0A2N6VIY3</accession>
<name>A0A2N6VIY3_9MICO</name>
<sequence length="54" mass="5995">MKYLGIGRTHTGTRTLTVITGNHALTTNTETGEIIAEHNIDTGRRYQPNLIKNT</sequence>
<reference evidence="1 2" key="1">
    <citation type="submission" date="2017-09" db="EMBL/GenBank/DDBJ databases">
        <title>Bacterial strain isolated from the female urinary microbiota.</title>
        <authorList>
            <person name="Thomas-White K."/>
            <person name="Kumar N."/>
            <person name="Forster S."/>
            <person name="Putonti C."/>
            <person name="Lawley T."/>
            <person name="Wolfe A.J."/>
        </authorList>
    </citation>
    <scope>NUCLEOTIDE SEQUENCE [LARGE SCALE GENOMIC DNA]</scope>
    <source>
        <strain evidence="1 2">UMB1301</strain>
    </source>
</reference>
<dbReference type="Proteomes" id="UP000235598">
    <property type="component" value="Unassembled WGS sequence"/>
</dbReference>
<comment type="caution">
    <text evidence="1">The sequence shown here is derived from an EMBL/GenBank/DDBJ whole genome shotgun (WGS) entry which is preliminary data.</text>
</comment>
<feature type="non-terminal residue" evidence="1">
    <location>
        <position position="54"/>
    </location>
</feature>
<dbReference type="AlphaFoldDB" id="A0A2N6VIY3"/>
<organism evidence="1 2">
    <name type="scientific">Brevibacterium paucivorans</name>
    <dbReference type="NCBI Taxonomy" id="170994"/>
    <lineage>
        <taxon>Bacteria</taxon>
        <taxon>Bacillati</taxon>
        <taxon>Actinomycetota</taxon>
        <taxon>Actinomycetes</taxon>
        <taxon>Micrococcales</taxon>
        <taxon>Brevibacteriaceae</taxon>
        <taxon>Brevibacterium</taxon>
    </lineage>
</organism>
<proteinExistence type="predicted"/>